<comment type="caution">
    <text evidence="1">The sequence shown here is derived from an EMBL/GenBank/DDBJ whole genome shotgun (WGS) entry which is preliminary data.</text>
</comment>
<sequence length="148" mass="15255">MTAPATNAVAIKRALVDLIKTLPLGDVQVGYGPPANPERTFIYPGAVRGPQEPATMRGGGILPRIEDLTLQLHIVVTLTGGDAVAEAEGQAAELGGQIIRAVAADPKLGDLPGLLAIVSGGVELESGADDTASTAWLLLRFDIKSHLT</sequence>
<protein>
    <submittedName>
        <fullName evidence="1">Uncharacterized protein</fullName>
    </submittedName>
</protein>
<name>A0A8J3W5S3_9ACTN</name>
<proteinExistence type="predicted"/>
<accession>A0A8J3W5S3</accession>
<organism evidence="1 2">
    <name type="scientific">Planobispora longispora</name>
    <dbReference type="NCBI Taxonomy" id="28887"/>
    <lineage>
        <taxon>Bacteria</taxon>
        <taxon>Bacillati</taxon>
        <taxon>Actinomycetota</taxon>
        <taxon>Actinomycetes</taxon>
        <taxon>Streptosporangiales</taxon>
        <taxon>Streptosporangiaceae</taxon>
        <taxon>Planobispora</taxon>
    </lineage>
</organism>
<dbReference type="RefSeq" id="WP_203890753.1">
    <property type="nucleotide sequence ID" value="NZ_BOOH01000019.1"/>
</dbReference>
<evidence type="ECO:0000313" key="2">
    <source>
        <dbReference type="Proteomes" id="UP000616724"/>
    </source>
</evidence>
<evidence type="ECO:0000313" key="1">
    <source>
        <dbReference type="EMBL" id="GIH76141.1"/>
    </source>
</evidence>
<keyword evidence="2" id="KW-1185">Reference proteome</keyword>
<dbReference type="EMBL" id="BOOH01000019">
    <property type="protein sequence ID" value="GIH76141.1"/>
    <property type="molecule type" value="Genomic_DNA"/>
</dbReference>
<dbReference type="Proteomes" id="UP000616724">
    <property type="component" value="Unassembled WGS sequence"/>
</dbReference>
<reference evidence="1 2" key="1">
    <citation type="submission" date="2021-01" db="EMBL/GenBank/DDBJ databases">
        <title>Whole genome shotgun sequence of Planobispora longispora NBRC 13918.</title>
        <authorList>
            <person name="Komaki H."/>
            <person name="Tamura T."/>
        </authorList>
    </citation>
    <scope>NUCLEOTIDE SEQUENCE [LARGE SCALE GENOMIC DNA]</scope>
    <source>
        <strain evidence="1 2">NBRC 13918</strain>
    </source>
</reference>
<dbReference type="AlphaFoldDB" id="A0A8J3W5S3"/>
<gene>
    <name evidence="1" type="ORF">Plo01_25700</name>
</gene>